<dbReference type="SUPFAM" id="SSF46689">
    <property type="entry name" value="Homeodomain-like"/>
    <property type="match status" value="1"/>
</dbReference>
<evidence type="ECO:0000259" key="8">
    <source>
        <dbReference type="PROSITE" id="PS50071"/>
    </source>
</evidence>
<dbReference type="PROSITE" id="PS50071">
    <property type="entry name" value="HOMEOBOX_2"/>
    <property type="match status" value="1"/>
</dbReference>
<feature type="compositionally biased region" description="Low complexity" evidence="7">
    <location>
        <begin position="382"/>
        <end position="400"/>
    </location>
</feature>
<evidence type="ECO:0000256" key="1">
    <source>
        <dbReference type="ARBA" id="ARBA00004123"/>
    </source>
</evidence>
<feature type="region of interest" description="Disordered" evidence="7">
    <location>
        <begin position="367"/>
        <end position="457"/>
    </location>
</feature>
<reference evidence="9 10" key="1">
    <citation type="journal article" date="2020" name="ISME J.">
        <title>Uncovering the hidden diversity of litter-decomposition mechanisms in mushroom-forming fungi.</title>
        <authorList>
            <person name="Floudas D."/>
            <person name="Bentzer J."/>
            <person name="Ahren D."/>
            <person name="Johansson T."/>
            <person name="Persson P."/>
            <person name="Tunlid A."/>
        </authorList>
    </citation>
    <scope>NUCLEOTIDE SEQUENCE [LARGE SCALE GENOMIC DNA]</scope>
    <source>
        <strain evidence="9 10">CBS 101986</strain>
    </source>
</reference>
<dbReference type="PANTHER" id="PTHR24324">
    <property type="entry name" value="HOMEOBOX PROTEIN HHEX"/>
    <property type="match status" value="1"/>
</dbReference>
<evidence type="ECO:0000256" key="2">
    <source>
        <dbReference type="ARBA" id="ARBA00023125"/>
    </source>
</evidence>
<dbReference type="GO" id="GO:0000978">
    <property type="term" value="F:RNA polymerase II cis-regulatory region sequence-specific DNA binding"/>
    <property type="evidence" value="ECO:0007669"/>
    <property type="project" value="TreeGrafter"/>
</dbReference>
<dbReference type="Gene3D" id="1.10.10.60">
    <property type="entry name" value="Homeodomain-like"/>
    <property type="match status" value="1"/>
</dbReference>
<dbReference type="SMART" id="SM00389">
    <property type="entry name" value="HOX"/>
    <property type="match status" value="1"/>
</dbReference>
<feature type="compositionally biased region" description="Basic residues" evidence="7">
    <location>
        <begin position="60"/>
        <end position="72"/>
    </location>
</feature>
<dbReference type="EMBL" id="JAACJJ010000014">
    <property type="protein sequence ID" value="KAF5327702.1"/>
    <property type="molecule type" value="Genomic_DNA"/>
</dbReference>
<dbReference type="CDD" id="cd00086">
    <property type="entry name" value="homeodomain"/>
    <property type="match status" value="1"/>
</dbReference>
<evidence type="ECO:0000256" key="6">
    <source>
        <dbReference type="RuleBase" id="RU000682"/>
    </source>
</evidence>
<feature type="compositionally biased region" description="Low complexity" evidence="7">
    <location>
        <begin position="419"/>
        <end position="430"/>
    </location>
</feature>
<feature type="region of interest" description="Disordered" evidence="7">
    <location>
        <begin position="468"/>
        <end position="487"/>
    </location>
</feature>
<evidence type="ECO:0000256" key="4">
    <source>
        <dbReference type="ARBA" id="ARBA00023242"/>
    </source>
</evidence>
<feature type="compositionally biased region" description="Basic and acidic residues" evidence="7">
    <location>
        <begin position="47"/>
        <end position="59"/>
    </location>
</feature>
<feature type="compositionally biased region" description="Low complexity" evidence="7">
    <location>
        <begin position="553"/>
        <end position="572"/>
    </location>
</feature>
<dbReference type="GO" id="GO:0006357">
    <property type="term" value="P:regulation of transcription by RNA polymerase II"/>
    <property type="evidence" value="ECO:0007669"/>
    <property type="project" value="TreeGrafter"/>
</dbReference>
<feature type="compositionally biased region" description="Polar residues" evidence="7">
    <location>
        <begin position="1"/>
        <end position="15"/>
    </location>
</feature>
<feature type="region of interest" description="Disordered" evidence="7">
    <location>
        <begin position="495"/>
        <end position="580"/>
    </location>
</feature>
<dbReference type="InterPro" id="IPR051000">
    <property type="entry name" value="Homeobox_DNA-bind_prot"/>
</dbReference>
<dbReference type="Pfam" id="PF00046">
    <property type="entry name" value="Homeodomain"/>
    <property type="match status" value="1"/>
</dbReference>
<gene>
    <name evidence="9" type="ORF">D9619_004513</name>
</gene>
<keyword evidence="2 5" id="KW-0238">DNA-binding</keyword>
<accession>A0A8H5F8R3</accession>
<dbReference type="InterPro" id="IPR009057">
    <property type="entry name" value="Homeodomain-like_sf"/>
</dbReference>
<sequence length="628" mass="69090">MSPSGFQANFSSNVYTDDDSNDATPDSGMTPNSPADTLTLDASQFDDEGHASENEDRNGGRTKRQSKSRRSSKGSTSESRQESKEKRKRSRVTPDQLRHLERIFQSERAPIAPRRKEISDLLGMNERQTQIWFQNRRAKEKTLQQKQALARRESVESAPESVPGIPSAPDVDVYQLIHENEPVTLIPCTDLTIGTWRRINTAPGIHDLLAYVCEIRKCLSWYIQSSGHAFKMDMPFDTITKVELTRIGPQTAVVTLKFSKVPAFSLESAATPGESKKGGMRSWEACGDWTEGKQASVYFSHKVQGSLNELNYLVESIEKNNALQNMPIPRKPVYDRDHLPPLTMEIPAPPMAGLAAPAFNLPSISGRHSLSPMDTHPKRLSYDSSHAPSPSSYSLDTSLSMPAPHSASTSTFSQGHGYPHQTQHQQHAPHSYLGEHGMYTTQNSTSNSNTYNGHQHDVYNQYGSYAEPRLSSSNVNHNHHNPYSYASHSADYHTHAHNHFSHSGSRSHTSSPYPPQQGPPASAPPHLDTYAGNPRALPSYNTHHEPVSTPARLSPLSLYSTPSHSPPLLTTPHGAGSCGVQDDISGRRFQDLGAGVHGGSGPSGLRAPSGMPGLMYETDDAFHSRRSI</sequence>
<evidence type="ECO:0000313" key="9">
    <source>
        <dbReference type="EMBL" id="KAF5327702.1"/>
    </source>
</evidence>
<feature type="DNA-binding region" description="Homeobox" evidence="5">
    <location>
        <begin position="85"/>
        <end position="144"/>
    </location>
</feature>
<dbReference type="GO" id="GO:0030154">
    <property type="term" value="P:cell differentiation"/>
    <property type="evidence" value="ECO:0007669"/>
    <property type="project" value="TreeGrafter"/>
</dbReference>
<evidence type="ECO:0000313" key="10">
    <source>
        <dbReference type="Proteomes" id="UP000567179"/>
    </source>
</evidence>
<keyword evidence="3 5" id="KW-0371">Homeobox</keyword>
<organism evidence="9 10">
    <name type="scientific">Psilocybe cf. subviscida</name>
    <dbReference type="NCBI Taxonomy" id="2480587"/>
    <lineage>
        <taxon>Eukaryota</taxon>
        <taxon>Fungi</taxon>
        <taxon>Dikarya</taxon>
        <taxon>Basidiomycota</taxon>
        <taxon>Agaricomycotina</taxon>
        <taxon>Agaricomycetes</taxon>
        <taxon>Agaricomycetidae</taxon>
        <taxon>Agaricales</taxon>
        <taxon>Agaricineae</taxon>
        <taxon>Strophariaceae</taxon>
        <taxon>Psilocybe</taxon>
    </lineage>
</organism>
<feature type="compositionally biased region" description="Low complexity" evidence="7">
    <location>
        <begin position="439"/>
        <end position="452"/>
    </location>
</feature>
<feature type="compositionally biased region" description="Polar residues" evidence="7">
    <location>
        <begin position="22"/>
        <end position="42"/>
    </location>
</feature>
<dbReference type="Proteomes" id="UP000567179">
    <property type="component" value="Unassembled WGS sequence"/>
</dbReference>
<dbReference type="Pfam" id="PF24818">
    <property type="entry name" value="PH_TRF2_HOY1"/>
    <property type="match status" value="1"/>
</dbReference>
<name>A0A8H5F8R3_9AGAR</name>
<feature type="region of interest" description="Disordered" evidence="7">
    <location>
        <begin position="1"/>
        <end position="101"/>
    </location>
</feature>
<dbReference type="PANTHER" id="PTHR24324:SF5">
    <property type="entry name" value="HEMATOPOIETICALLY-EXPRESSED HOMEOBOX PROTEIN HHEX"/>
    <property type="match status" value="1"/>
</dbReference>
<evidence type="ECO:0000256" key="5">
    <source>
        <dbReference type="PROSITE-ProRule" id="PRU00108"/>
    </source>
</evidence>
<evidence type="ECO:0000256" key="3">
    <source>
        <dbReference type="ARBA" id="ARBA00023155"/>
    </source>
</evidence>
<keyword evidence="4 5" id="KW-0539">Nucleus</keyword>
<feature type="domain" description="Homeobox" evidence="8">
    <location>
        <begin position="83"/>
        <end position="143"/>
    </location>
</feature>
<keyword evidence="10" id="KW-1185">Reference proteome</keyword>
<protein>
    <recommendedName>
        <fullName evidence="8">Homeobox domain-containing protein</fullName>
    </recommendedName>
</protein>
<feature type="compositionally biased region" description="Low complexity" evidence="7">
    <location>
        <begin position="501"/>
        <end position="511"/>
    </location>
</feature>
<evidence type="ECO:0000256" key="7">
    <source>
        <dbReference type="SAM" id="MobiDB-lite"/>
    </source>
</evidence>
<proteinExistence type="predicted"/>
<dbReference type="GO" id="GO:0005634">
    <property type="term" value="C:nucleus"/>
    <property type="evidence" value="ECO:0007669"/>
    <property type="project" value="UniProtKB-SubCell"/>
</dbReference>
<dbReference type="InterPro" id="IPR057939">
    <property type="entry name" value="TRF2_HOY1_PH"/>
</dbReference>
<comment type="subcellular location">
    <subcellularLocation>
        <location evidence="1 5 6">Nucleus</location>
    </subcellularLocation>
</comment>
<dbReference type="InterPro" id="IPR001356">
    <property type="entry name" value="HD"/>
</dbReference>
<feature type="compositionally biased region" description="Pro residues" evidence="7">
    <location>
        <begin position="512"/>
        <end position="523"/>
    </location>
</feature>
<dbReference type="AlphaFoldDB" id="A0A8H5F8R3"/>
<comment type="caution">
    <text evidence="9">The sequence shown here is derived from an EMBL/GenBank/DDBJ whole genome shotgun (WGS) entry which is preliminary data.</text>
</comment>
<dbReference type="OrthoDB" id="6159439at2759"/>